<gene>
    <name evidence="2" type="ORF">KWAN_185</name>
</gene>
<protein>
    <submittedName>
        <fullName evidence="2">Putative virion structural protein</fullName>
    </submittedName>
</protein>
<dbReference type="Gene3D" id="1.10.287.1490">
    <property type="match status" value="1"/>
</dbReference>
<organism evidence="2 3">
    <name type="scientific">Erwinia phage vB_EamM_Kwan</name>
    <dbReference type="NCBI Taxonomy" id="1883374"/>
    <lineage>
        <taxon>Viruses</taxon>
        <taxon>Duplodnaviria</taxon>
        <taxon>Heunggongvirae</taxon>
        <taxon>Uroviricota</taxon>
        <taxon>Caudoviricetes</taxon>
        <taxon>Chimalliviridae</taxon>
        <taxon>Wellingtonvirus</taxon>
        <taxon>Wellingtonvirus wellington</taxon>
    </lineage>
</organism>
<dbReference type="Proteomes" id="UP000202923">
    <property type="component" value="Genome"/>
</dbReference>
<dbReference type="EMBL" id="KX397369">
    <property type="protein sequence ID" value="ANZ49537.1"/>
    <property type="molecule type" value="Genomic_DNA"/>
</dbReference>
<dbReference type="RefSeq" id="YP_009278790.1">
    <property type="nucleotide sequence ID" value="NC_031010.1"/>
</dbReference>
<name>A0A1B2IE24_9CAUD</name>
<evidence type="ECO:0000313" key="3">
    <source>
        <dbReference type="Proteomes" id="UP000202923"/>
    </source>
</evidence>
<accession>A0A1B2IE24</accession>
<reference evidence="2 3" key="1">
    <citation type="submission" date="2016-06" db="EMBL/GenBank/DDBJ databases">
        <authorList>
            <person name="Kjaerup R.B."/>
            <person name="Dalgaard T.S."/>
            <person name="Juul-Madsen H.R."/>
        </authorList>
    </citation>
    <scope>NUCLEOTIDE SEQUENCE [LARGE SCALE GENOMIC DNA]</scope>
</reference>
<dbReference type="OrthoDB" id="5895at10239"/>
<proteinExistence type="predicted"/>
<sequence>MSDIIFQYPLDLKGTLTSNAVSIPVVLGSGKVNRSFAFPAGPFYADSFKLRATNSPTTPYKRGTDYELIFAHPAYMKLSGNKEVVMAVVVTNSSIPTDIIVTAQVVGGPMSANVTAIENAIAILGIDNKKVNFADLIDFPDTLPGAPAFKDVGDIFGFEYVITLLSGILDAIGSGDAVQLEKIKDIIGDIKNNFLDALNAHINATGNVHNLDIHDIDGLTATEIRALIAGVQAAIDATLVQIGDLKAADTALGGRIDAIVSSLTTFNDQLNTVDQNYQKMTLIVANLNSLVLTLQKTVNELKQTAVGLQDQIDDLKSGAGDAQQQIDQLRVDLTALTRRVTTTEGNIASVNQTLANHLSAADPHTQYLHKQYGGVVQANVHVNANLTTRDDVQADAGSR</sequence>
<dbReference type="GeneID" id="29062029"/>
<evidence type="ECO:0000313" key="2">
    <source>
        <dbReference type="EMBL" id="ANZ49537.1"/>
    </source>
</evidence>
<keyword evidence="1" id="KW-0175">Coiled coil</keyword>
<dbReference type="KEGG" id="vg:29062029"/>
<evidence type="ECO:0000256" key="1">
    <source>
        <dbReference type="SAM" id="Coils"/>
    </source>
</evidence>
<feature type="coiled-coil region" evidence="1">
    <location>
        <begin position="284"/>
        <end position="339"/>
    </location>
</feature>